<reference evidence="10 11" key="1">
    <citation type="submission" date="2016-05" db="EMBL/GenBank/DDBJ databases">
        <title>Draft Genome Sequence of Algibacter sp. Strain SK-16 Isolated from the Surface Water of Aburatsubo Inlet.</title>
        <authorList>
            <person name="Wong S.-K."/>
            <person name="Yoshizawa S."/>
            <person name="Nakajima Y."/>
            <person name="Ogura Y."/>
            <person name="Tetsuya H."/>
            <person name="Hamasaki K."/>
        </authorList>
    </citation>
    <scope>NUCLEOTIDE SEQUENCE [LARGE SCALE GENOMIC DNA]</scope>
    <source>
        <strain evidence="10 11">SK-16</strain>
    </source>
</reference>
<dbReference type="PROSITE" id="PS50109">
    <property type="entry name" value="HIS_KIN"/>
    <property type="match status" value="1"/>
</dbReference>
<keyword evidence="7" id="KW-1133">Transmembrane helix</keyword>
<dbReference type="Pfam" id="PF00512">
    <property type="entry name" value="HisKA"/>
    <property type="match status" value="1"/>
</dbReference>
<dbReference type="GO" id="GO:0005886">
    <property type="term" value="C:plasma membrane"/>
    <property type="evidence" value="ECO:0007669"/>
    <property type="project" value="TreeGrafter"/>
</dbReference>
<evidence type="ECO:0000256" key="2">
    <source>
        <dbReference type="ARBA" id="ARBA00012438"/>
    </source>
</evidence>
<feature type="domain" description="Histidine kinase" evidence="8">
    <location>
        <begin position="325"/>
        <end position="543"/>
    </location>
</feature>
<dbReference type="InterPro" id="IPR036097">
    <property type="entry name" value="HisK_dim/P_sf"/>
</dbReference>
<dbReference type="STRING" id="1849968.A8C32_17405"/>
<dbReference type="Gene3D" id="3.40.190.10">
    <property type="entry name" value="Periplasmic binding protein-like II"/>
    <property type="match status" value="2"/>
</dbReference>
<evidence type="ECO:0000313" key="10">
    <source>
        <dbReference type="EMBL" id="OEK07574.1"/>
    </source>
</evidence>
<dbReference type="PRINTS" id="PR00344">
    <property type="entry name" value="BCTRLSENSOR"/>
</dbReference>
<dbReference type="GO" id="GO:0000155">
    <property type="term" value="F:phosphorelay sensor kinase activity"/>
    <property type="evidence" value="ECO:0007669"/>
    <property type="project" value="InterPro"/>
</dbReference>
<dbReference type="InterPro" id="IPR003661">
    <property type="entry name" value="HisK_dim/P_dom"/>
</dbReference>
<comment type="caution">
    <text evidence="10">The sequence shown here is derived from an EMBL/GenBank/DDBJ whole genome shotgun (WGS) entry which is preliminary data.</text>
</comment>
<dbReference type="InterPro" id="IPR036890">
    <property type="entry name" value="HATPase_C_sf"/>
</dbReference>
<evidence type="ECO:0000313" key="11">
    <source>
        <dbReference type="Proteomes" id="UP000095713"/>
    </source>
</evidence>
<dbReference type="Pfam" id="PF02518">
    <property type="entry name" value="HATPase_c"/>
    <property type="match status" value="1"/>
</dbReference>
<feature type="modified residue" description="4-aspartylphosphate" evidence="6">
    <location>
        <position position="616"/>
    </location>
</feature>
<dbReference type="Proteomes" id="UP000095713">
    <property type="component" value="Unassembled WGS sequence"/>
</dbReference>
<dbReference type="InterPro" id="IPR011006">
    <property type="entry name" value="CheY-like_superfamily"/>
</dbReference>
<keyword evidence="4" id="KW-0808">Transferase</keyword>
<evidence type="ECO:0000256" key="7">
    <source>
        <dbReference type="SAM" id="Phobius"/>
    </source>
</evidence>
<dbReference type="CDD" id="cd17546">
    <property type="entry name" value="REC_hyHK_CKI1_RcsC-like"/>
    <property type="match status" value="1"/>
</dbReference>
<protein>
    <recommendedName>
        <fullName evidence="2">histidine kinase</fullName>
        <ecNumber evidence="2">2.7.13.3</ecNumber>
    </recommendedName>
</protein>
<evidence type="ECO:0000256" key="1">
    <source>
        <dbReference type="ARBA" id="ARBA00000085"/>
    </source>
</evidence>
<dbReference type="InterPro" id="IPR001638">
    <property type="entry name" value="Solute-binding_3/MltF_N"/>
</dbReference>
<evidence type="ECO:0000256" key="3">
    <source>
        <dbReference type="ARBA" id="ARBA00022553"/>
    </source>
</evidence>
<comment type="catalytic activity">
    <reaction evidence="1">
        <text>ATP + protein L-histidine = ADP + protein N-phospho-L-histidine.</text>
        <dbReference type="EC" id="2.7.13.3"/>
    </reaction>
</comment>
<dbReference type="GO" id="GO:0009927">
    <property type="term" value="F:histidine phosphotransfer kinase activity"/>
    <property type="evidence" value="ECO:0007669"/>
    <property type="project" value="TreeGrafter"/>
</dbReference>
<dbReference type="SMART" id="SM00387">
    <property type="entry name" value="HATPase_c"/>
    <property type="match status" value="1"/>
</dbReference>
<sequence length="687" mass="78736">MPIFFSNRYLHIIAIILFFLSINTCSNTSILSEKESTYLENNPDLTVGIYISYPPYEFLNNKGQVDGILLDYLKKLESNISHTFKKKYYREWQLLIDDAKQNKVDIILNIQNTEERRTYLTFTEPVFKGKHIILTKNDKKLSIKDLKNKKVAVGSKYSIEEYLSKKYPEIILTPRIDEKACIKALINNEVDAYIGLETISLHIIAKEGYTGLKKQSTLKYNNELSFASSKDKPILASIIKKGNNSINLEEKNEIINKWLYDINVPFHKKPDFWNIALKVLVLILILFLFFIYYLKQEVKRRTKALFKAKLIAEKNNQLKTLFLQNISHEIKTPLNIITGFSNLLKYNSLSKESKAEYLNNIIQESTNLTSILNDIIEISELKSQKIEPKNKIINIYKEVNSLYEIYKPKALHKNLSFEFQNLITSDKSYIITDKHRLIKAISKILDNAIKFTDKGHISFISTIQNNELLITINDTGIGINPEKINAIFSEFYQEERKLSKKYDGLGVGLSIANKNIKSLGGHITIDSTPNEGCKFSINLPLEISTSPIKDTLVTKPLNNNDSLKIIIAEDMKLNYLVLHKMLDKLIAQENHISWAQNGLEAIKLVEQSSYDIIFMDIKMPIVDGYEATKKIKKIDPNICIIAQTAYNHEEAINKASIAGFDGYLTKPIDSGILKVVLQQDLQINVLD</sequence>
<gene>
    <name evidence="10" type="ORF">A8C32_17405</name>
</gene>
<evidence type="ECO:0000259" key="8">
    <source>
        <dbReference type="PROSITE" id="PS50109"/>
    </source>
</evidence>
<keyword evidence="3 6" id="KW-0597">Phosphoprotein</keyword>
<dbReference type="SMART" id="SM00062">
    <property type="entry name" value="PBPb"/>
    <property type="match status" value="1"/>
</dbReference>
<dbReference type="SUPFAM" id="SSF47384">
    <property type="entry name" value="Homodimeric domain of signal transducing histidine kinase"/>
    <property type="match status" value="1"/>
</dbReference>
<keyword evidence="7" id="KW-0812">Transmembrane</keyword>
<dbReference type="RefSeq" id="WP_069830702.1">
    <property type="nucleotide sequence ID" value="NZ_MDJD01000047.1"/>
</dbReference>
<dbReference type="InterPro" id="IPR005467">
    <property type="entry name" value="His_kinase_dom"/>
</dbReference>
<dbReference type="EMBL" id="MDJD01000047">
    <property type="protein sequence ID" value="OEK07574.1"/>
    <property type="molecule type" value="Genomic_DNA"/>
</dbReference>
<feature type="domain" description="Response regulatory" evidence="9">
    <location>
        <begin position="564"/>
        <end position="681"/>
    </location>
</feature>
<evidence type="ECO:0000259" key="9">
    <source>
        <dbReference type="PROSITE" id="PS50110"/>
    </source>
</evidence>
<name>A0A1E5T873_9FLAO</name>
<dbReference type="Gene3D" id="3.30.565.10">
    <property type="entry name" value="Histidine kinase-like ATPase, C-terminal domain"/>
    <property type="match status" value="1"/>
</dbReference>
<dbReference type="PANTHER" id="PTHR43047:SF72">
    <property type="entry name" value="OSMOSENSING HISTIDINE PROTEIN KINASE SLN1"/>
    <property type="match status" value="1"/>
</dbReference>
<dbReference type="PROSITE" id="PS50110">
    <property type="entry name" value="RESPONSE_REGULATORY"/>
    <property type="match status" value="1"/>
</dbReference>
<dbReference type="InterPro" id="IPR003594">
    <property type="entry name" value="HATPase_dom"/>
</dbReference>
<keyword evidence="11" id="KW-1185">Reference proteome</keyword>
<dbReference type="OrthoDB" id="9811889at2"/>
<feature type="transmembrane region" description="Helical" evidence="7">
    <location>
        <begin position="272"/>
        <end position="294"/>
    </location>
</feature>
<evidence type="ECO:0000256" key="4">
    <source>
        <dbReference type="ARBA" id="ARBA00022679"/>
    </source>
</evidence>
<dbReference type="Gene3D" id="3.40.50.2300">
    <property type="match status" value="1"/>
</dbReference>
<dbReference type="SUPFAM" id="SSF52172">
    <property type="entry name" value="CheY-like"/>
    <property type="match status" value="1"/>
</dbReference>
<organism evidence="10 11">
    <name type="scientific">Flavivirga aquatica</name>
    <dbReference type="NCBI Taxonomy" id="1849968"/>
    <lineage>
        <taxon>Bacteria</taxon>
        <taxon>Pseudomonadati</taxon>
        <taxon>Bacteroidota</taxon>
        <taxon>Flavobacteriia</taxon>
        <taxon>Flavobacteriales</taxon>
        <taxon>Flavobacteriaceae</taxon>
        <taxon>Flavivirga</taxon>
    </lineage>
</organism>
<dbReference type="EC" id="2.7.13.3" evidence="2"/>
<dbReference type="CDD" id="cd01007">
    <property type="entry name" value="PBP2_BvgS_HisK_like"/>
    <property type="match status" value="1"/>
</dbReference>
<dbReference type="PANTHER" id="PTHR43047">
    <property type="entry name" value="TWO-COMPONENT HISTIDINE PROTEIN KINASE"/>
    <property type="match status" value="1"/>
</dbReference>
<accession>A0A1E5T873</accession>
<dbReference type="InterPro" id="IPR004358">
    <property type="entry name" value="Sig_transdc_His_kin-like_C"/>
</dbReference>
<evidence type="ECO:0000256" key="5">
    <source>
        <dbReference type="ARBA" id="ARBA00022777"/>
    </source>
</evidence>
<dbReference type="SMART" id="SM00388">
    <property type="entry name" value="HisKA"/>
    <property type="match status" value="1"/>
</dbReference>
<dbReference type="InterPro" id="IPR001789">
    <property type="entry name" value="Sig_transdc_resp-reg_receiver"/>
</dbReference>
<proteinExistence type="predicted"/>
<dbReference type="SUPFAM" id="SSF55874">
    <property type="entry name" value="ATPase domain of HSP90 chaperone/DNA topoisomerase II/histidine kinase"/>
    <property type="match status" value="1"/>
</dbReference>
<dbReference type="SUPFAM" id="SSF53850">
    <property type="entry name" value="Periplasmic binding protein-like II"/>
    <property type="match status" value="1"/>
</dbReference>
<keyword evidence="7" id="KW-0472">Membrane</keyword>
<dbReference type="Gene3D" id="1.10.287.130">
    <property type="match status" value="1"/>
</dbReference>
<dbReference type="CDD" id="cd00082">
    <property type="entry name" value="HisKA"/>
    <property type="match status" value="1"/>
</dbReference>
<dbReference type="AlphaFoldDB" id="A0A1E5T873"/>
<dbReference type="Pfam" id="PF00497">
    <property type="entry name" value="SBP_bac_3"/>
    <property type="match status" value="1"/>
</dbReference>
<dbReference type="SMART" id="SM00448">
    <property type="entry name" value="REC"/>
    <property type="match status" value="1"/>
</dbReference>
<evidence type="ECO:0000256" key="6">
    <source>
        <dbReference type="PROSITE-ProRule" id="PRU00169"/>
    </source>
</evidence>
<dbReference type="Pfam" id="PF00072">
    <property type="entry name" value="Response_reg"/>
    <property type="match status" value="1"/>
</dbReference>
<keyword evidence="5" id="KW-0418">Kinase</keyword>